<evidence type="ECO:0000313" key="3">
    <source>
        <dbReference type="Proteomes" id="UP000064137"/>
    </source>
</evidence>
<dbReference type="OrthoDB" id="9814204at2"/>
<dbReference type="InterPro" id="IPR050789">
    <property type="entry name" value="Diverse_Enzym_Activities"/>
</dbReference>
<evidence type="ECO:0000259" key="1">
    <source>
        <dbReference type="Pfam" id="PF00144"/>
    </source>
</evidence>
<dbReference type="GO" id="GO:0016787">
    <property type="term" value="F:hydrolase activity"/>
    <property type="evidence" value="ECO:0007669"/>
    <property type="project" value="UniProtKB-KW"/>
</dbReference>
<dbReference type="RefSeq" id="WP_059315265.1">
    <property type="nucleotide sequence ID" value="NZ_CP013987.1"/>
</dbReference>
<keyword evidence="2" id="KW-0378">Hydrolase</keyword>
<dbReference type="InterPro" id="IPR001466">
    <property type="entry name" value="Beta-lactam-related"/>
</dbReference>
<accession>A0A0U4VPX0</accession>
<dbReference type="PANTHER" id="PTHR43283">
    <property type="entry name" value="BETA-LACTAMASE-RELATED"/>
    <property type="match status" value="1"/>
</dbReference>
<dbReference type="InterPro" id="IPR012338">
    <property type="entry name" value="Beta-lactam/transpept-like"/>
</dbReference>
<dbReference type="Pfam" id="PF00144">
    <property type="entry name" value="Beta-lactamase"/>
    <property type="match status" value="1"/>
</dbReference>
<evidence type="ECO:0000313" key="2">
    <source>
        <dbReference type="EMBL" id="ALZ85095.1"/>
    </source>
</evidence>
<dbReference type="Proteomes" id="UP000064137">
    <property type="component" value="Chromosome"/>
</dbReference>
<dbReference type="PANTHER" id="PTHR43283:SF7">
    <property type="entry name" value="BETA-LACTAMASE-RELATED DOMAIN-CONTAINING PROTEIN"/>
    <property type="match status" value="1"/>
</dbReference>
<protein>
    <submittedName>
        <fullName evidence="2">Hydrolase</fullName>
    </submittedName>
</protein>
<sequence>MNQILDRSLVSRNREVSEMYDQQEQEPVLMQGFPAEPEQRVTWANWMSPPFNRWGFRNLARLRPTIDVAAGPRPDAVLAYAPVALEGLTFESSCGRSVTALDHLLASKTDGFLVLHKGRVVYERYFNGQVATDRHIMFSVTKSLIGVLGEQLVHQGVLDPQAQTRHYVPELAGSAFGDATVRQLFDMAVGVHYTELYDDPTSESSQYGYACGFKPAPPEYAQYESLYQYLPALRKRCEHGGLFHYVTATTEVLAWVMERASGVSCAEQLQAIWQQLGCERDGHFMADPWGRSVAGAGFNATLRDMGRFGLMLANGGLVEGQQVIAQAVIDAIAGGSDPAIYAVHKDFSEWTPGASYRSQWYVFNDHSPAIMASGIHGQYLFVDFTSDVVIVKQSSLPDAVTELDIDTVRLLRAIAAQLHG</sequence>
<dbReference type="SUPFAM" id="SSF56601">
    <property type="entry name" value="beta-lactamase/transpeptidase-like"/>
    <property type="match status" value="1"/>
</dbReference>
<proteinExistence type="predicted"/>
<name>A0A0U4VPX0_9PSED</name>
<dbReference type="Gene3D" id="3.40.710.10">
    <property type="entry name" value="DD-peptidase/beta-lactamase superfamily"/>
    <property type="match status" value="1"/>
</dbReference>
<reference evidence="2 3" key="1">
    <citation type="submission" date="2016-01" db="EMBL/GenBank/DDBJ databases">
        <title>Annotation of Pseudomonas oryzihabitans USDA-ARS-USMARC-56511.</title>
        <authorList>
            <person name="Harhay G.P."/>
            <person name="Harhay D.M."/>
            <person name="Smith T.P.L."/>
            <person name="Bono J.L."/>
            <person name="Heaton M.P."/>
            <person name="Clawson M.L."/>
            <person name="Chitko-Mckown C.G."/>
            <person name="Capik S.F."/>
            <person name="DeDonder K.D."/>
            <person name="Apley M.D."/>
            <person name="Lubbers B.V."/>
            <person name="White B.J."/>
            <person name="Larson R.L."/>
        </authorList>
    </citation>
    <scope>NUCLEOTIDE SEQUENCE [LARGE SCALE GENOMIC DNA]</scope>
    <source>
        <strain evidence="2 3">USDA-ARS-USMARC-56511</strain>
    </source>
</reference>
<gene>
    <name evidence="2" type="ORF">APT59_13165</name>
</gene>
<organism evidence="2 3">
    <name type="scientific">Pseudomonas oryzihabitans</name>
    <dbReference type="NCBI Taxonomy" id="47885"/>
    <lineage>
        <taxon>Bacteria</taxon>
        <taxon>Pseudomonadati</taxon>
        <taxon>Pseudomonadota</taxon>
        <taxon>Gammaproteobacteria</taxon>
        <taxon>Pseudomonadales</taxon>
        <taxon>Pseudomonadaceae</taxon>
        <taxon>Pseudomonas</taxon>
    </lineage>
</organism>
<feature type="domain" description="Beta-lactamase-related" evidence="1">
    <location>
        <begin position="111"/>
        <end position="398"/>
    </location>
</feature>
<dbReference type="EMBL" id="CP013987">
    <property type="protein sequence ID" value="ALZ85095.1"/>
    <property type="molecule type" value="Genomic_DNA"/>
</dbReference>
<dbReference type="KEGG" id="por:APT59_13165"/>
<dbReference type="AlphaFoldDB" id="A0A0U4VPX0"/>